<evidence type="ECO:0000313" key="1">
    <source>
        <dbReference type="EMBL" id="RRQ22089.1"/>
    </source>
</evidence>
<name>A0A426QJZ4_9GAMM</name>
<accession>A0A426QJZ4</accession>
<dbReference type="OrthoDB" id="5786494at2"/>
<dbReference type="EMBL" id="QZMU01000001">
    <property type="protein sequence ID" value="RRQ22089.1"/>
    <property type="molecule type" value="Genomic_DNA"/>
</dbReference>
<protein>
    <submittedName>
        <fullName evidence="1">Transcriptional antiterminator, Rof</fullName>
    </submittedName>
</protein>
<dbReference type="InterPro" id="IPR023534">
    <property type="entry name" value="Rof/RNase_P-like"/>
</dbReference>
<evidence type="ECO:0000313" key="2">
    <source>
        <dbReference type="Proteomes" id="UP000287798"/>
    </source>
</evidence>
<gene>
    <name evidence="1" type="ORF">D6C00_09085</name>
</gene>
<reference evidence="1 2" key="1">
    <citation type="journal article" date="2010" name="Int. J. Syst. Evol. Microbiol.">
        <title>Thiohalobacter thiocyanaticus gen. nov., sp. nov., a moderately halophilic, sulfur-oxidizing gammaproteobacterium from hypersaline lakes, that utilizes thiocyanate.</title>
        <authorList>
            <person name="Sorokin D.Y."/>
            <person name="Kovaleva O.L."/>
            <person name="Tourova T.P."/>
            <person name="Muyzer G."/>
        </authorList>
    </citation>
    <scope>NUCLEOTIDE SEQUENCE [LARGE SCALE GENOMIC DNA]</scope>
    <source>
        <strain evidence="1 2">Hrh1</strain>
    </source>
</reference>
<comment type="caution">
    <text evidence="1">The sequence shown here is derived from an EMBL/GenBank/DDBJ whole genome shotgun (WGS) entry which is preliminary data.</text>
</comment>
<dbReference type="RefSeq" id="WP_125181429.1">
    <property type="nucleotide sequence ID" value="NZ_QZMU01000001.1"/>
</dbReference>
<dbReference type="SUPFAM" id="SSF101744">
    <property type="entry name" value="Rof/RNase P subunit-like"/>
    <property type="match status" value="1"/>
</dbReference>
<dbReference type="InterPro" id="IPR038626">
    <property type="entry name" value="Rof-like_sf"/>
</dbReference>
<sequence length="85" mass="10033">MSDGEDYIPVDCGLYSHYELAIMRGWHLQVTWQDPAGLDHIELLRPRDLQTRDHAEYLIAERGDGERIEIRLDRIREAQRREEGS</sequence>
<keyword evidence="2" id="KW-1185">Reference proteome</keyword>
<dbReference type="Proteomes" id="UP000287798">
    <property type="component" value="Unassembled WGS sequence"/>
</dbReference>
<proteinExistence type="predicted"/>
<dbReference type="AlphaFoldDB" id="A0A426QJZ4"/>
<organism evidence="1 2">
    <name type="scientific">Thiohalobacter thiocyanaticus</name>
    <dbReference type="NCBI Taxonomy" id="585455"/>
    <lineage>
        <taxon>Bacteria</taxon>
        <taxon>Pseudomonadati</taxon>
        <taxon>Pseudomonadota</taxon>
        <taxon>Gammaproteobacteria</taxon>
        <taxon>Thiohalobacterales</taxon>
        <taxon>Thiohalobacteraceae</taxon>
        <taxon>Thiohalobacter</taxon>
    </lineage>
</organism>
<dbReference type="Gene3D" id="2.30.30.400">
    <property type="entry name" value="Rof-like"/>
    <property type="match status" value="1"/>
</dbReference>